<evidence type="ECO:0000256" key="1">
    <source>
        <dbReference type="ARBA" id="ARBA00023015"/>
    </source>
</evidence>
<dbReference type="SUPFAM" id="SSF46689">
    <property type="entry name" value="Homeodomain-like"/>
    <property type="match status" value="2"/>
</dbReference>
<comment type="caution">
    <text evidence="5">The sequence shown here is derived from an EMBL/GenBank/DDBJ whole genome shotgun (WGS) entry which is preliminary data.</text>
</comment>
<dbReference type="InterPro" id="IPR050204">
    <property type="entry name" value="AraC_XylS_family_regulators"/>
</dbReference>
<dbReference type="InterPro" id="IPR018060">
    <property type="entry name" value="HTH_AraC"/>
</dbReference>
<dbReference type="Proteomes" id="UP000435304">
    <property type="component" value="Unassembled WGS sequence"/>
</dbReference>
<dbReference type="PANTHER" id="PTHR46796:SF6">
    <property type="entry name" value="ARAC SUBFAMILY"/>
    <property type="match status" value="1"/>
</dbReference>
<dbReference type="Pfam" id="PF12833">
    <property type="entry name" value="HTH_18"/>
    <property type="match status" value="1"/>
</dbReference>
<proteinExistence type="predicted"/>
<evidence type="ECO:0000259" key="4">
    <source>
        <dbReference type="PROSITE" id="PS01124"/>
    </source>
</evidence>
<dbReference type="InterPro" id="IPR011051">
    <property type="entry name" value="RmlC_Cupin_sf"/>
</dbReference>
<dbReference type="RefSeq" id="WP_156610927.1">
    <property type="nucleotide sequence ID" value="NZ_WPCU01000009.1"/>
</dbReference>
<organism evidence="5 6">
    <name type="scientific">Auraticoccus cholistanensis</name>
    <dbReference type="NCBI Taxonomy" id="2656650"/>
    <lineage>
        <taxon>Bacteria</taxon>
        <taxon>Bacillati</taxon>
        <taxon>Actinomycetota</taxon>
        <taxon>Actinomycetes</taxon>
        <taxon>Propionibacteriales</taxon>
        <taxon>Propionibacteriaceae</taxon>
        <taxon>Auraticoccus</taxon>
    </lineage>
</organism>
<keyword evidence="1" id="KW-0805">Transcription regulation</keyword>
<evidence type="ECO:0000256" key="3">
    <source>
        <dbReference type="ARBA" id="ARBA00023163"/>
    </source>
</evidence>
<dbReference type="EMBL" id="WPCU01000009">
    <property type="protein sequence ID" value="MVA76957.1"/>
    <property type="molecule type" value="Genomic_DNA"/>
</dbReference>
<keyword evidence="6" id="KW-1185">Reference proteome</keyword>
<evidence type="ECO:0000256" key="2">
    <source>
        <dbReference type="ARBA" id="ARBA00023125"/>
    </source>
</evidence>
<evidence type="ECO:0000313" key="6">
    <source>
        <dbReference type="Proteomes" id="UP000435304"/>
    </source>
</evidence>
<dbReference type="GO" id="GO:0043565">
    <property type="term" value="F:sequence-specific DNA binding"/>
    <property type="evidence" value="ECO:0007669"/>
    <property type="project" value="InterPro"/>
</dbReference>
<accession>A0A6A9UZ06</accession>
<feature type="domain" description="HTH araC/xylS-type" evidence="4">
    <location>
        <begin position="224"/>
        <end position="326"/>
    </location>
</feature>
<gene>
    <name evidence="5" type="ORF">GC722_13125</name>
</gene>
<reference evidence="5 6" key="1">
    <citation type="submission" date="2019-12" db="EMBL/GenBank/DDBJ databases">
        <title>Auraticoccus cholistani sp. nov., an actinomycete isolated from soil of Cholistan desert.</title>
        <authorList>
            <person name="Cheema M.T."/>
        </authorList>
    </citation>
    <scope>NUCLEOTIDE SEQUENCE [LARGE SCALE GENOMIC DNA]</scope>
    <source>
        <strain evidence="5 6">F435</strain>
    </source>
</reference>
<dbReference type="PANTHER" id="PTHR46796">
    <property type="entry name" value="HTH-TYPE TRANSCRIPTIONAL ACTIVATOR RHAS-RELATED"/>
    <property type="match status" value="1"/>
</dbReference>
<dbReference type="InterPro" id="IPR009057">
    <property type="entry name" value="Homeodomain-like_sf"/>
</dbReference>
<protein>
    <submittedName>
        <fullName evidence="5">Helix-turn-helix domain-containing protein</fullName>
    </submittedName>
</protein>
<sequence>MSEHPAPPIQQHTLVARTTDEVAEVVERTIIAHEGRVRRARTPGGTTVARVAEGPSLQATRWHSPTRYETTTQPFHYLLLGHITQGRYEIGVPGDVHRFQRGDAVLLPTGVPLDVSWEDPKLATLALPLDRVREVAEERYGLPPGELRFCGLAPVDAAAARYWLDVFALANRQMLDGGSALGHPVLAEEMVRHLAVAALATFPNTTMSLSPSREPLGSAPAAVRRATAFIEEHAGEPVTAAQIAAAAGIGVRALQYAFARHHSATPSEYLRRVRLERAHRELLEAQPGDGRTVAAVAARWGFPRPGRFASHYRAVYGRSPSETLRS</sequence>
<name>A0A6A9UZ06_9ACTN</name>
<dbReference type="AlphaFoldDB" id="A0A6A9UZ06"/>
<evidence type="ECO:0000313" key="5">
    <source>
        <dbReference type="EMBL" id="MVA76957.1"/>
    </source>
</evidence>
<dbReference type="SUPFAM" id="SSF51182">
    <property type="entry name" value="RmlC-like cupins"/>
    <property type="match status" value="1"/>
</dbReference>
<dbReference type="Gene3D" id="1.10.10.60">
    <property type="entry name" value="Homeodomain-like"/>
    <property type="match status" value="1"/>
</dbReference>
<dbReference type="SMART" id="SM00342">
    <property type="entry name" value="HTH_ARAC"/>
    <property type="match status" value="1"/>
</dbReference>
<keyword evidence="3" id="KW-0804">Transcription</keyword>
<dbReference type="InterPro" id="IPR035418">
    <property type="entry name" value="AraC-bd_2"/>
</dbReference>
<dbReference type="GO" id="GO:0003700">
    <property type="term" value="F:DNA-binding transcription factor activity"/>
    <property type="evidence" value="ECO:0007669"/>
    <property type="project" value="InterPro"/>
</dbReference>
<dbReference type="Pfam" id="PF14525">
    <property type="entry name" value="AraC_binding_2"/>
    <property type="match status" value="1"/>
</dbReference>
<keyword evidence="2" id="KW-0238">DNA-binding</keyword>
<dbReference type="PROSITE" id="PS01124">
    <property type="entry name" value="HTH_ARAC_FAMILY_2"/>
    <property type="match status" value="1"/>
</dbReference>